<name>A0A2P6MP53_9EUKA</name>
<protein>
    <submittedName>
        <fullName evidence="1">Uncharacterized protein</fullName>
    </submittedName>
</protein>
<dbReference type="EMBL" id="MDYQ01000599">
    <property type="protein sequence ID" value="PRP73494.1"/>
    <property type="molecule type" value="Genomic_DNA"/>
</dbReference>
<proteinExistence type="predicted"/>
<comment type="caution">
    <text evidence="1">The sequence shown here is derived from an EMBL/GenBank/DDBJ whole genome shotgun (WGS) entry which is preliminary data.</text>
</comment>
<gene>
    <name evidence="1" type="ORF">PROFUN_02503</name>
</gene>
<sequence>MQTSRSAEKSSTTHVDEGLDIVTFNHTEDCINYCEIYMTERDRTYKSQ</sequence>
<evidence type="ECO:0000313" key="2">
    <source>
        <dbReference type="Proteomes" id="UP000241769"/>
    </source>
</evidence>
<dbReference type="InParanoid" id="A0A2P6MP53"/>
<reference evidence="1 2" key="1">
    <citation type="journal article" date="2018" name="Genome Biol. Evol.">
        <title>Multiple Roots of Fruiting Body Formation in Amoebozoa.</title>
        <authorList>
            <person name="Hillmann F."/>
            <person name="Forbes G."/>
            <person name="Novohradska S."/>
            <person name="Ferling I."/>
            <person name="Riege K."/>
            <person name="Groth M."/>
            <person name="Westermann M."/>
            <person name="Marz M."/>
            <person name="Spaller T."/>
            <person name="Winckler T."/>
            <person name="Schaap P."/>
            <person name="Glockner G."/>
        </authorList>
    </citation>
    <scope>NUCLEOTIDE SEQUENCE [LARGE SCALE GENOMIC DNA]</scope>
    <source>
        <strain evidence="1 2">Jena</strain>
    </source>
</reference>
<evidence type="ECO:0000313" key="1">
    <source>
        <dbReference type="EMBL" id="PRP73494.1"/>
    </source>
</evidence>
<accession>A0A2P6MP53</accession>
<dbReference type="Proteomes" id="UP000241769">
    <property type="component" value="Unassembled WGS sequence"/>
</dbReference>
<organism evidence="1 2">
    <name type="scientific">Planoprotostelium fungivorum</name>
    <dbReference type="NCBI Taxonomy" id="1890364"/>
    <lineage>
        <taxon>Eukaryota</taxon>
        <taxon>Amoebozoa</taxon>
        <taxon>Evosea</taxon>
        <taxon>Variosea</taxon>
        <taxon>Cavosteliida</taxon>
        <taxon>Cavosteliaceae</taxon>
        <taxon>Planoprotostelium</taxon>
    </lineage>
</organism>
<dbReference type="AlphaFoldDB" id="A0A2P6MP53"/>
<keyword evidence="2" id="KW-1185">Reference proteome</keyword>